<dbReference type="SUPFAM" id="SSF52540">
    <property type="entry name" value="P-loop containing nucleoside triphosphate hydrolases"/>
    <property type="match status" value="1"/>
</dbReference>
<dbReference type="EMBL" id="UGVN01000001">
    <property type="protein sequence ID" value="SUE41459.1"/>
    <property type="molecule type" value="Genomic_DNA"/>
</dbReference>
<dbReference type="Proteomes" id="UP000254919">
    <property type="component" value="Unassembled WGS sequence"/>
</dbReference>
<dbReference type="RefSeq" id="WP_115359244.1">
    <property type="nucleotide sequence ID" value="NZ_CBCSHT010000016.1"/>
</dbReference>
<feature type="compositionally biased region" description="Gly residues" evidence="1">
    <location>
        <begin position="160"/>
        <end position="172"/>
    </location>
</feature>
<gene>
    <name evidence="2" type="ORF">NCTC13291_03047</name>
</gene>
<evidence type="ECO:0000313" key="2">
    <source>
        <dbReference type="EMBL" id="SUE41459.1"/>
    </source>
</evidence>
<name>A0A379N3S1_9PROT</name>
<reference evidence="2 3" key="1">
    <citation type="submission" date="2018-06" db="EMBL/GenBank/DDBJ databases">
        <authorList>
            <consortium name="Pathogen Informatics"/>
            <person name="Doyle S."/>
        </authorList>
    </citation>
    <scope>NUCLEOTIDE SEQUENCE [LARGE SCALE GENOMIC DNA]</scope>
    <source>
        <strain evidence="2 3">NCTC13291</strain>
    </source>
</reference>
<protein>
    <submittedName>
        <fullName evidence="2">Uncharacterized protein</fullName>
    </submittedName>
</protein>
<dbReference type="AlphaFoldDB" id="A0A379N3S1"/>
<evidence type="ECO:0000256" key="1">
    <source>
        <dbReference type="SAM" id="MobiDB-lite"/>
    </source>
</evidence>
<dbReference type="GeneID" id="99634082"/>
<sequence>MIPTRQPIPGVGDLLAHLRSFCLPWRALTIAIDGRNGAGKTSVARYLAWQLGMPVLETDLWLSSTSPVTHRIEEIREVMRARHHRDRPVIIEGVMMLRTLELLGVQPDYLIFVTNEALEADPEEDDEDRGGAAVPVRGGRRLPEGAPASEARGLPCDLAGAGGEGRQAGGDGGYRDILTENLVHCSTSN</sequence>
<dbReference type="Gene3D" id="3.40.50.300">
    <property type="entry name" value="P-loop containing nucleotide triphosphate hydrolases"/>
    <property type="match status" value="1"/>
</dbReference>
<dbReference type="InterPro" id="IPR027417">
    <property type="entry name" value="P-loop_NTPase"/>
</dbReference>
<feature type="region of interest" description="Disordered" evidence="1">
    <location>
        <begin position="120"/>
        <end position="172"/>
    </location>
</feature>
<evidence type="ECO:0000313" key="3">
    <source>
        <dbReference type="Proteomes" id="UP000254919"/>
    </source>
</evidence>
<accession>A0A379N3S1</accession>
<proteinExistence type="predicted"/>
<organism evidence="2 3">
    <name type="scientific">Roseomonas mucosa</name>
    <dbReference type="NCBI Taxonomy" id="207340"/>
    <lineage>
        <taxon>Bacteria</taxon>
        <taxon>Pseudomonadati</taxon>
        <taxon>Pseudomonadota</taxon>
        <taxon>Alphaproteobacteria</taxon>
        <taxon>Acetobacterales</taxon>
        <taxon>Roseomonadaceae</taxon>
        <taxon>Roseomonas</taxon>
    </lineage>
</organism>